<proteinExistence type="predicted"/>
<dbReference type="Proteomes" id="UP000186817">
    <property type="component" value="Unassembled WGS sequence"/>
</dbReference>
<gene>
    <name evidence="5" type="ORF">AK812_SmicGene28031</name>
</gene>
<feature type="compositionally biased region" description="Low complexity" evidence="2">
    <location>
        <begin position="811"/>
        <end position="828"/>
    </location>
</feature>
<dbReference type="PANTHER" id="PTHR37984">
    <property type="entry name" value="PROTEIN CBG26694"/>
    <property type="match status" value="1"/>
</dbReference>
<feature type="region of interest" description="Disordered" evidence="2">
    <location>
        <begin position="811"/>
        <end position="850"/>
    </location>
</feature>
<dbReference type="PROSITE" id="PS50994">
    <property type="entry name" value="INTEGRASE"/>
    <property type="match status" value="1"/>
</dbReference>
<evidence type="ECO:0000256" key="2">
    <source>
        <dbReference type="SAM" id="MobiDB-lite"/>
    </source>
</evidence>
<keyword evidence="3" id="KW-0472">Membrane</keyword>
<protein>
    <recommendedName>
        <fullName evidence="4">Integrase catalytic domain-containing protein</fullName>
    </recommendedName>
</protein>
<keyword evidence="1" id="KW-0175">Coiled coil</keyword>
<feature type="coiled-coil region" evidence="1">
    <location>
        <begin position="724"/>
        <end position="751"/>
    </location>
</feature>
<dbReference type="GO" id="GO:0003676">
    <property type="term" value="F:nucleic acid binding"/>
    <property type="evidence" value="ECO:0007669"/>
    <property type="project" value="InterPro"/>
</dbReference>
<feature type="domain" description="Integrase catalytic" evidence="4">
    <location>
        <begin position="1224"/>
        <end position="1388"/>
    </location>
</feature>
<dbReference type="OrthoDB" id="116216at2759"/>
<feature type="region of interest" description="Disordered" evidence="2">
    <location>
        <begin position="351"/>
        <end position="373"/>
    </location>
</feature>
<evidence type="ECO:0000259" key="4">
    <source>
        <dbReference type="PROSITE" id="PS50994"/>
    </source>
</evidence>
<evidence type="ECO:0000313" key="5">
    <source>
        <dbReference type="EMBL" id="OLP90400.1"/>
    </source>
</evidence>
<dbReference type="PANTHER" id="PTHR37984:SF5">
    <property type="entry name" value="PROTEIN NYNRIN-LIKE"/>
    <property type="match status" value="1"/>
</dbReference>
<keyword evidence="3" id="KW-0812">Transmembrane</keyword>
<keyword evidence="3" id="KW-1133">Transmembrane helix</keyword>
<feature type="region of interest" description="Disordered" evidence="2">
    <location>
        <begin position="401"/>
        <end position="427"/>
    </location>
</feature>
<feature type="region of interest" description="Disordered" evidence="2">
    <location>
        <begin position="1137"/>
        <end position="1162"/>
    </location>
</feature>
<accession>A0A1Q9D5F1</accession>
<feature type="compositionally biased region" description="Low complexity" evidence="2">
    <location>
        <begin position="413"/>
        <end position="424"/>
    </location>
</feature>
<organism evidence="5 6">
    <name type="scientific">Symbiodinium microadriaticum</name>
    <name type="common">Dinoflagellate</name>
    <name type="synonym">Zooxanthella microadriatica</name>
    <dbReference type="NCBI Taxonomy" id="2951"/>
    <lineage>
        <taxon>Eukaryota</taxon>
        <taxon>Sar</taxon>
        <taxon>Alveolata</taxon>
        <taxon>Dinophyceae</taxon>
        <taxon>Suessiales</taxon>
        <taxon>Symbiodiniaceae</taxon>
        <taxon>Symbiodinium</taxon>
    </lineage>
</organism>
<feature type="compositionally biased region" description="Gly residues" evidence="2">
    <location>
        <begin position="356"/>
        <end position="370"/>
    </location>
</feature>
<dbReference type="InterPro" id="IPR036397">
    <property type="entry name" value="RNaseH_sf"/>
</dbReference>
<dbReference type="SUPFAM" id="SSF53098">
    <property type="entry name" value="Ribonuclease H-like"/>
    <property type="match status" value="1"/>
</dbReference>
<dbReference type="GO" id="GO:0015074">
    <property type="term" value="P:DNA integration"/>
    <property type="evidence" value="ECO:0007669"/>
    <property type="project" value="InterPro"/>
</dbReference>
<evidence type="ECO:0000313" key="6">
    <source>
        <dbReference type="Proteomes" id="UP000186817"/>
    </source>
</evidence>
<reference evidence="5 6" key="1">
    <citation type="submission" date="2016-02" db="EMBL/GenBank/DDBJ databases">
        <title>Genome analysis of coral dinoflagellate symbionts highlights evolutionary adaptations to a symbiotic lifestyle.</title>
        <authorList>
            <person name="Aranda M."/>
            <person name="Li Y."/>
            <person name="Liew Y.J."/>
            <person name="Baumgarten S."/>
            <person name="Simakov O."/>
            <person name="Wilson M."/>
            <person name="Piel J."/>
            <person name="Ashoor H."/>
            <person name="Bougouffa S."/>
            <person name="Bajic V.B."/>
            <person name="Ryu T."/>
            <person name="Ravasi T."/>
            <person name="Bayer T."/>
            <person name="Micklem G."/>
            <person name="Kim H."/>
            <person name="Bhak J."/>
            <person name="Lajeunesse T.C."/>
            <person name="Voolstra C.R."/>
        </authorList>
    </citation>
    <scope>NUCLEOTIDE SEQUENCE [LARGE SCALE GENOMIC DNA]</scope>
    <source>
        <strain evidence="5 6">CCMP2467</strain>
    </source>
</reference>
<dbReference type="EMBL" id="LSRX01000714">
    <property type="protein sequence ID" value="OLP90400.1"/>
    <property type="molecule type" value="Genomic_DNA"/>
</dbReference>
<dbReference type="Pfam" id="PF00665">
    <property type="entry name" value="rve"/>
    <property type="match status" value="1"/>
</dbReference>
<feature type="transmembrane region" description="Helical" evidence="3">
    <location>
        <begin position="187"/>
        <end position="208"/>
    </location>
</feature>
<dbReference type="InterPro" id="IPR012337">
    <property type="entry name" value="RNaseH-like_sf"/>
</dbReference>
<evidence type="ECO:0000256" key="1">
    <source>
        <dbReference type="SAM" id="Coils"/>
    </source>
</evidence>
<comment type="caution">
    <text evidence="5">The sequence shown here is derived from an EMBL/GenBank/DDBJ whole genome shotgun (WGS) entry which is preliminary data.</text>
</comment>
<dbReference type="InterPro" id="IPR001584">
    <property type="entry name" value="Integrase_cat-core"/>
</dbReference>
<feature type="compositionally biased region" description="Basic and acidic residues" evidence="2">
    <location>
        <begin position="836"/>
        <end position="846"/>
    </location>
</feature>
<keyword evidence="6" id="KW-1185">Reference proteome</keyword>
<sequence length="1846" mass="204268">MAEEDKSTSAWYKVPTWDGSPATWRSFQREMQWWLCSLDVESTKKFNLAARWLLRQSGVVRQRGEEFSPKELEYTREVRAKDPEGVEIVVTPEDPFSGINKLLAALEEINGKTALDKKGELRRQFYTELSRRPGERPADFLSRFRFLVAELKSEGIDLPSSELGWFVREKLGLDPLRKQRLGSSRSFMRRILFTGGSALIPVAVGVVLRLRRPLVAPRCGARLLARGLGGRLWEPTLEEAGGKGGQQGQRRPFFSGFRSRQAFAAEVEDELPVESPEADEEELLADGGDAAPDLDEVLETEAEALAAELEQAENEGVDPNMLEQLEGYVENAAEALITMRDAKTRLQEVRRDRGFGKAGPGPSAGAGGKPSQGFKKRGVCHDCGLPGHWAGDAACNRPGAGLAKPKRGGRGGASPVSSAPSGSPHRPVQLVETFAAEAGGEEEEHVSHEVSVVSTLEQALEATCPREALRPLLATESEKETFKFGNDGTKASLERHRLPVTVGDTVVCVWASVVEVPSLGLLLGRDFLEAIGGVISFTRRALRADHLDCRRIPLQQLSAGHFYLDLLPKTFFEDVGRRWTRQGADGVLEVQAPLPMLQGPGRREERVCHRLRRMCLRLLERNVWHFVGVLLWLLQRPSLRYVPLPYSNTRSVEEWKEQAEAMVKGGALPRRHFRLAVMGRKFEDVGLLKDAGYLRDRLGIKLAFMEDPMLPGMLAARYTKGVKAAIQNQLVDRLRKEAEEQRAKGKELESARSLLGPKGGLPTLKADLLRLAVLLHVEVQTGDTVDKLKAKLRPTVEALKVLPQPATRGVAAASSSAAPPSISAVPRAELPGGAGEVREDSPERPAQRALPEVRTAGPMALDPQREEVLLQQMQTMIEARDQRMEGMLAQAMQRMMTMQQQLLLQQEQAGEGSLSPPDSDMGFRRVDEAWRKGKRDRDLVKVGAKELRDALEVTWAEDWDSALSAPFVAWASDRPMSQRSGFGDLLLAKAAAKGHAVTWSSRLPAPFFLLLRAVGRSPFLNLRPSSRPAAEKKSLDAEAAVMAQALAHRRSGRHFFLELLRGTPEGRELMDEPSLFDFSVNGIRYVTSSPAVAKVFCDKGEAVDATALLSAIEEQFGMDHKPGNVTEALAAETDLESDFAGGHDGTDTEDEAVNQEPDKEVPVSAAVRQAVRRLRENTGHRSPKRLARALVIAGAPMEAVIAAKQLRCSVCEEKRPPKAQRPASLPAPREAGDQIALDIFDAFDAVGTRFSILHAVDAVTRFQMAEVVDKKSSQEVVRFLKERWCPVFGTPRTIVMDQGREFISHEVERYAIESNVYLFFISVQAPWQNGLCERVGGMLKTVLAAATASQSLMGLEEMKTGLGEALLAYNMDVGDSGFSPMQAAVGRQPLPPGDALGNNRLGEIDSMDQPGFSRLVAVREAARMAMLRLHFSSSLRRAEKARSRNPTVAEAPAVGDLVYYWREQKYNRRGGVNKRRLLLRKWHGTLTKVALEHVRRASPMEQIASGEWDAVLQEVVAAAERDQEWEMIGPAARQDDDGTEHDDLPEEGAPVRCLSKAATCLQRALNSRDNLQFQDQSVVVIPILDLIGLIVVTDAKDTYDKGNSDTPSYGSQKSLAFTVAWLRGMIAKPNVALRWQTLDSGEWSFRYDEKYVKQAIKPKKPLAEGPAVLTGTEVAPHDPMIGFLQGLCNQPGWHKRNDMAIQVAFRAKSFRRPEPRFEPQKYPLRSTFALYHDQSGRGAWRLLEKDCRYGRQLKPLDREAPVLITLFRTHKEKALIQTLALAGKRLAFVRYSYLSLLVRAAPLCCVHPLSSAWPLAVPIFSIGPRLLPLWATIPLPSCFVLGVAFF</sequence>
<evidence type="ECO:0000256" key="3">
    <source>
        <dbReference type="SAM" id="Phobius"/>
    </source>
</evidence>
<dbReference type="InterPro" id="IPR050951">
    <property type="entry name" value="Retrovirus_Pol_polyprotein"/>
</dbReference>
<name>A0A1Q9D5F1_SYMMI</name>
<dbReference type="Gene3D" id="3.30.420.10">
    <property type="entry name" value="Ribonuclease H-like superfamily/Ribonuclease H"/>
    <property type="match status" value="1"/>
</dbReference>
<dbReference type="OMA" id="RENTGHR"/>